<dbReference type="FunFam" id="3.40.30.10:FF:000058">
    <property type="entry name" value="Glutathione S-transferase, omega"/>
    <property type="match status" value="1"/>
</dbReference>
<dbReference type="CDD" id="cd03190">
    <property type="entry name" value="GST_C_Omega_like"/>
    <property type="match status" value="1"/>
</dbReference>
<dbReference type="Pfam" id="PF13409">
    <property type="entry name" value="GST_N_2"/>
    <property type="match status" value="1"/>
</dbReference>
<dbReference type="EMBL" id="FZOG01000001">
    <property type="protein sequence ID" value="SNR95753.1"/>
    <property type="molecule type" value="Genomic_DNA"/>
</dbReference>
<keyword evidence="5" id="KW-0808">Transferase</keyword>
<sequence length="344" mass="39747">MLPGLPERTQIMGLLVDGKWQDQWYDTKADGRFKRENAQRRNWVTADGGAGPSGDNGFKAEAGRYHLYVSLACPWAHRTLIFRQLKGLESLIDVSVVSWLMRENGWTFDKTKGSSGDKLDDFELLHQRYTRDDPQYTGRVTVPVLWDKQQQRIVSNESAEIIRMFNTAFNHLTENNLDLYPEALRGEIDQLNERIYPAVNNGVYRAGFATTQEAYEEAFDQLFAELDAIDALLEHRRYLAGQYLTEADWRLFTTIVRFNAVYHGHFKCNLKRIEDYPNLSNWLRELYQWQNIAPTVNFEHIKHHYYASHATINPTGIVPKGPGLDLLRAHDRLRLPGKGIFKAG</sequence>
<dbReference type="SUPFAM" id="SSF47616">
    <property type="entry name" value="GST C-terminal domain-like"/>
    <property type="match status" value="1"/>
</dbReference>
<dbReference type="SUPFAM" id="SSF52833">
    <property type="entry name" value="Thioredoxin-like"/>
    <property type="match status" value="1"/>
</dbReference>
<gene>
    <name evidence="5" type="ORF">SAMN05216255_1244</name>
</gene>
<dbReference type="GO" id="GO:0004364">
    <property type="term" value="F:glutathione transferase activity"/>
    <property type="evidence" value="ECO:0007669"/>
    <property type="project" value="InterPro"/>
</dbReference>
<evidence type="ECO:0000259" key="4">
    <source>
        <dbReference type="PROSITE" id="PS50405"/>
    </source>
</evidence>
<dbReference type="PROSITE" id="PS50405">
    <property type="entry name" value="GST_CTER"/>
    <property type="match status" value="1"/>
</dbReference>
<reference evidence="6" key="1">
    <citation type="submission" date="2017-06" db="EMBL/GenBank/DDBJ databases">
        <authorList>
            <person name="Varghese N."/>
            <person name="Submissions S."/>
        </authorList>
    </citation>
    <scope>NUCLEOTIDE SEQUENCE [LARGE SCALE GENOMIC DNA]</scope>
    <source>
        <strain evidence="6">CIP 108523</strain>
    </source>
</reference>
<dbReference type="InterPro" id="IPR040079">
    <property type="entry name" value="Glutathione_S-Trfase"/>
</dbReference>
<feature type="binding site" evidence="2">
    <location>
        <position position="106"/>
    </location>
    <ligand>
        <name>glutathione</name>
        <dbReference type="ChEBI" id="CHEBI:57925"/>
    </ligand>
</feature>
<feature type="site" description="Lowers pKa of active site Cys" evidence="3">
    <location>
        <position position="262"/>
    </location>
</feature>
<dbReference type="AlphaFoldDB" id="A0A239ALE7"/>
<name>A0A239ALE7_9PSED</name>
<dbReference type="SFLD" id="SFLDG01148">
    <property type="entry name" value="Xi_(cytGST)"/>
    <property type="match status" value="1"/>
</dbReference>
<proteinExistence type="predicted"/>
<feature type="binding site" evidence="2">
    <location>
        <begin position="157"/>
        <end position="158"/>
    </location>
    <ligand>
        <name>glutathione</name>
        <dbReference type="ChEBI" id="CHEBI:57925"/>
    </ligand>
</feature>
<organism evidence="5 6">
    <name type="scientific">Pseudomonas segetis</name>
    <dbReference type="NCBI Taxonomy" id="298908"/>
    <lineage>
        <taxon>Bacteria</taxon>
        <taxon>Pseudomonadati</taxon>
        <taxon>Pseudomonadota</taxon>
        <taxon>Gammaproteobacteria</taxon>
        <taxon>Pseudomonadales</taxon>
        <taxon>Pseudomonadaceae</taxon>
        <taxon>Pseudomonas</taxon>
    </lineage>
</organism>
<dbReference type="PANTHER" id="PTHR32419:SF6">
    <property type="entry name" value="GLUTATHIONE S-TRANSFERASE OMEGA-LIKE 1-RELATED"/>
    <property type="match status" value="1"/>
</dbReference>
<feature type="site" description="Lowers pKa of active site Cys" evidence="3">
    <location>
        <position position="305"/>
    </location>
</feature>
<accession>A0A239ALE7</accession>
<dbReference type="PIRSF" id="PIRSF015753">
    <property type="entry name" value="GST"/>
    <property type="match status" value="1"/>
</dbReference>
<dbReference type="InterPro" id="IPR016639">
    <property type="entry name" value="GST_Omega/GSH"/>
</dbReference>
<dbReference type="InterPro" id="IPR004045">
    <property type="entry name" value="Glutathione_S-Trfase_N"/>
</dbReference>
<evidence type="ECO:0000313" key="6">
    <source>
        <dbReference type="Proteomes" id="UP000242915"/>
    </source>
</evidence>
<dbReference type="Pfam" id="PF13410">
    <property type="entry name" value="GST_C_2"/>
    <property type="match status" value="1"/>
</dbReference>
<evidence type="ECO:0000313" key="5">
    <source>
        <dbReference type="EMBL" id="SNR95753.1"/>
    </source>
</evidence>
<feature type="active site" description="Nucleophile" evidence="1">
    <location>
        <position position="73"/>
    </location>
</feature>
<protein>
    <submittedName>
        <fullName evidence="5">Putative glutathione S-transferase</fullName>
    </submittedName>
</protein>
<dbReference type="InterPro" id="IPR010987">
    <property type="entry name" value="Glutathione-S-Trfase_C-like"/>
</dbReference>
<dbReference type="Gene3D" id="3.40.30.10">
    <property type="entry name" value="Glutaredoxin"/>
    <property type="match status" value="1"/>
</dbReference>
<feature type="binding site" evidence="2">
    <location>
        <begin position="139"/>
        <end position="142"/>
    </location>
    <ligand>
        <name>glutathione</name>
        <dbReference type="ChEBI" id="CHEBI:57925"/>
    </ligand>
</feature>
<feature type="domain" description="GST C-terminal" evidence="4">
    <location>
        <begin position="181"/>
        <end position="308"/>
    </location>
</feature>
<dbReference type="PANTHER" id="PTHR32419">
    <property type="entry name" value="GLUTATHIONYL-HYDROQUINONE REDUCTASE"/>
    <property type="match status" value="1"/>
</dbReference>
<dbReference type="GO" id="GO:0005737">
    <property type="term" value="C:cytoplasm"/>
    <property type="evidence" value="ECO:0007669"/>
    <property type="project" value="TreeGrafter"/>
</dbReference>
<dbReference type="Proteomes" id="UP000242915">
    <property type="component" value="Unassembled WGS sequence"/>
</dbReference>
<evidence type="ECO:0000256" key="1">
    <source>
        <dbReference type="PIRSR" id="PIRSR015753-1"/>
    </source>
</evidence>
<feature type="active site" description="Proton donor/acceptor" evidence="1">
    <location>
        <position position="204"/>
    </location>
</feature>
<evidence type="ECO:0000256" key="2">
    <source>
        <dbReference type="PIRSR" id="PIRSR015753-2"/>
    </source>
</evidence>
<dbReference type="InterPro" id="IPR047047">
    <property type="entry name" value="GST_Omega-like_C"/>
</dbReference>
<dbReference type="SFLD" id="SFLDG01206">
    <property type="entry name" value="Xi.1"/>
    <property type="match status" value="1"/>
</dbReference>
<keyword evidence="6" id="KW-1185">Reference proteome</keyword>
<evidence type="ECO:0000256" key="3">
    <source>
        <dbReference type="PIRSR" id="PIRSR015753-3"/>
    </source>
</evidence>
<dbReference type="InterPro" id="IPR036282">
    <property type="entry name" value="Glutathione-S-Trfase_C_sf"/>
</dbReference>
<dbReference type="SFLD" id="SFLDS00019">
    <property type="entry name" value="Glutathione_Transferase_(cytos"/>
    <property type="match status" value="1"/>
</dbReference>
<dbReference type="InterPro" id="IPR036249">
    <property type="entry name" value="Thioredoxin-like_sf"/>
</dbReference>
<dbReference type="Gene3D" id="1.20.1050.10">
    <property type="match status" value="1"/>
</dbReference>